<dbReference type="InterPro" id="IPR029058">
    <property type="entry name" value="AB_hydrolase_fold"/>
</dbReference>
<dbReference type="Gene3D" id="3.40.50.1820">
    <property type="entry name" value="alpha/beta hydrolase"/>
    <property type="match status" value="1"/>
</dbReference>
<dbReference type="Gramene" id="TVU18273">
    <property type="protein sequence ID" value="TVU18273"/>
    <property type="gene ID" value="EJB05_34362"/>
</dbReference>
<comment type="function">
    <text evidence="2">Acylhydrolase that catalyzes the hydrolysis of phospholipids at the sn-1 position.</text>
</comment>
<keyword evidence="2" id="KW-0443">Lipid metabolism</keyword>
<feature type="non-terminal residue" evidence="3">
    <location>
        <position position="1"/>
    </location>
</feature>
<dbReference type="PANTHER" id="PTHR31828">
    <property type="entry name" value="PHOSPHOLIPASE A1-IIGAMMA"/>
    <property type="match status" value="1"/>
</dbReference>
<dbReference type="Proteomes" id="UP000324897">
    <property type="component" value="Chromosome 7"/>
</dbReference>
<sequence>MVAHGVNAPTSTSSQKPPCPVTAVVFACPHVGNATSSISCKSLHVKNLGDVVPLVPALSYVDVHVPLPINTGRSQYINWPLSPATLHKP</sequence>
<evidence type="ECO:0000313" key="4">
    <source>
        <dbReference type="Proteomes" id="UP000324897"/>
    </source>
</evidence>
<reference evidence="3 4" key="1">
    <citation type="journal article" date="2019" name="Sci. Rep.">
        <title>A high-quality genome of Eragrostis curvula grass provides insights into Poaceae evolution and supports new strategies to enhance forage quality.</title>
        <authorList>
            <person name="Carballo J."/>
            <person name="Santos B.A.C.M."/>
            <person name="Zappacosta D."/>
            <person name="Garbus I."/>
            <person name="Selva J.P."/>
            <person name="Gallo C.A."/>
            <person name="Diaz A."/>
            <person name="Albertini E."/>
            <person name="Caccamo M."/>
            <person name="Echenique V."/>
        </authorList>
    </citation>
    <scope>NUCLEOTIDE SEQUENCE [LARGE SCALE GENOMIC DNA]</scope>
    <source>
        <strain evidence="4">cv. Victoria</strain>
        <tissue evidence="3">Leaf</tissue>
    </source>
</reference>
<gene>
    <name evidence="3" type="ORF">EJB05_34362</name>
</gene>
<dbReference type="GO" id="GO:0008970">
    <property type="term" value="F:phospholipase A1 activity"/>
    <property type="evidence" value="ECO:0007669"/>
    <property type="project" value="UniProtKB-UniRule"/>
</dbReference>
<comment type="caution">
    <text evidence="3">The sequence shown here is derived from an EMBL/GenBank/DDBJ whole genome shotgun (WGS) entry which is preliminary data.</text>
</comment>
<dbReference type="PANTHER" id="PTHR31828:SF1">
    <property type="entry name" value="PHOSPHOLIPASE A1-IIGAMMA"/>
    <property type="match status" value="1"/>
</dbReference>
<name>A0A5J9U3N2_9POAL</name>
<dbReference type="GO" id="GO:0016042">
    <property type="term" value="P:lipid catabolic process"/>
    <property type="evidence" value="ECO:0007669"/>
    <property type="project" value="UniProtKB-UniRule"/>
</dbReference>
<dbReference type="InterPro" id="IPR033556">
    <property type="entry name" value="PLA"/>
</dbReference>
<keyword evidence="1 2" id="KW-0378">Hydrolase</keyword>
<keyword evidence="2" id="KW-0442">Lipid degradation</keyword>
<comment type="similarity">
    <text evidence="2">Belongs to the AB hydrolase superfamily. Lipase family.</text>
</comment>
<dbReference type="SUPFAM" id="SSF53474">
    <property type="entry name" value="alpha/beta-Hydrolases"/>
    <property type="match status" value="1"/>
</dbReference>
<dbReference type="OrthoDB" id="438440at2759"/>
<dbReference type="EC" id="3.1.1.-" evidence="2"/>
<evidence type="ECO:0000313" key="3">
    <source>
        <dbReference type="EMBL" id="TVU18273.1"/>
    </source>
</evidence>
<evidence type="ECO:0000256" key="1">
    <source>
        <dbReference type="ARBA" id="ARBA00022801"/>
    </source>
</evidence>
<keyword evidence="4" id="KW-1185">Reference proteome</keyword>
<protein>
    <recommendedName>
        <fullName evidence="2">Phospholipase A1</fullName>
        <ecNumber evidence="2">3.1.1.-</ecNumber>
    </recommendedName>
</protein>
<dbReference type="EMBL" id="RWGY01000029">
    <property type="protein sequence ID" value="TVU18273.1"/>
    <property type="molecule type" value="Genomic_DNA"/>
</dbReference>
<organism evidence="3 4">
    <name type="scientific">Eragrostis curvula</name>
    <name type="common">weeping love grass</name>
    <dbReference type="NCBI Taxonomy" id="38414"/>
    <lineage>
        <taxon>Eukaryota</taxon>
        <taxon>Viridiplantae</taxon>
        <taxon>Streptophyta</taxon>
        <taxon>Embryophyta</taxon>
        <taxon>Tracheophyta</taxon>
        <taxon>Spermatophyta</taxon>
        <taxon>Magnoliopsida</taxon>
        <taxon>Liliopsida</taxon>
        <taxon>Poales</taxon>
        <taxon>Poaceae</taxon>
        <taxon>PACMAD clade</taxon>
        <taxon>Chloridoideae</taxon>
        <taxon>Eragrostideae</taxon>
        <taxon>Eragrostidinae</taxon>
        <taxon>Eragrostis</taxon>
    </lineage>
</organism>
<proteinExistence type="inferred from homology"/>
<accession>A0A5J9U3N2</accession>
<evidence type="ECO:0000256" key="2">
    <source>
        <dbReference type="RuleBase" id="RU367093"/>
    </source>
</evidence>
<dbReference type="AlphaFoldDB" id="A0A5J9U3N2"/>